<accession>A0A919VN05</accession>
<reference evidence="1" key="1">
    <citation type="submission" date="2021-03" db="EMBL/GenBank/DDBJ databases">
        <title>Whole genome shotgun sequence of Actinoplanes consettensis NBRC 14913.</title>
        <authorList>
            <person name="Komaki H."/>
            <person name="Tamura T."/>
        </authorList>
    </citation>
    <scope>NUCLEOTIDE SEQUENCE</scope>
    <source>
        <strain evidence="1">NBRC 14913</strain>
    </source>
</reference>
<proteinExistence type="predicted"/>
<dbReference type="RefSeq" id="WP_212996536.1">
    <property type="nucleotide sequence ID" value="NZ_BAAATW010000005.1"/>
</dbReference>
<gene>
    <name evidence="1" type="ORF">Aco04nite_15950</name>
</gene>
<evidence type="ECO:0000313" key="2">
    <source>
        <dbReference type="Proteomes" id="UP000680865"/>
    </source>
</evidence>
<keyword evidence="2" id="KW-1185">Reference proteome</keyword>
<protein>
    <submittedName>
        <fullName evidence="1">Uncharacterized protein</fullName>
    </submittedName>
</protein>
<dbReference type="AlphaFoldDB" id="A0A919VN05"/>
<dbReference type="EMBL" id="BOQP01000007">
    <property type="protein sequence ID" value="GIM69581.1"/>
    <property type="molecule type" value="Genomic_DNA"/>
</dbReference>
<evidence type="ECO:0000313" key="1">
    <source>
        <dbReference type="EMBL" id="GIM69581.1"/>
    </source>
</evidence>
<organism evidence="1 2">
    <name type="scientific">Winogradskya consettensis</name>
    <dbReference type="NCBI Taxonomy" id="113560"/>
    <lineage>
        <taxon>Bacteria</taxon>
        <taxon>Bacillati</taxon>
        <taxon>Actinomycetota</taxon>
        <taxon>Actinomycetes</taxon>
        <taxon>Micromonosporales</taxon>
        <taxon>Micromonosporaceae</taxon>
        <taxon>Winogradskya</taxon>
    </lineage>
</organism>
<sequence>MRDADVLRQALPGQWRVLATTFPMWLSGRRLQPVFTYALQPGPSLTLSDDVTYRTRSGATRTISGVDSFDAGTGAFTWRGRGLLGVLTSRWSVEHLSDDHELIVLTFARSPVTPAGTDVIGRGLGERPSARDNVPHDDALHWIG</sequence>
<name>A0A919VN05_9ACTN</name>
<dbReference type="Proteomes" id="UP000680865">
    <property type="component" value="Unassembled WGS sequence"/>
</dbReference>
<comment type="caution">
    <text evidence="1">The sequence shown here is derived from an EMBL/GenBank/DDBJ whole genome shotgun (WGS) entry which is preliminary data.</text>
</comment>